<evidence type="ECO:0000256" key="5">
    <source>
        <dbReference type="ARBA" id="ARBA00022801"/>
    </source>
</evidence>
<reference evidence="10 11" key="1">
    <citation type="submission" date="2019-07" db="EMBL/GenBank/DDBJ databases">
        <title>Comparative genomics of three clinical Ureaplasma species: analysis of their core genomes and virulence factors.</title>
        <authorList>
            <person name="Yang T."/>
            <person name="Zhang Y."/>
            <person name="Li X."/>
            <person name="Kong Y."/>
            <person name="Yu H."/>
            <person name="Ruan Z."/>
            <person name="Xie X."/>
            <person name="Zhang J."/>
        </authorList>
    </citation>
    <scope>NUCLEOTIDE SEQUENCE [LARGE SCALE GENOMIC DNA]</scope>
    <source>
        <strain evidence="10 11">132</strain>
    </source>
</reference>
<reference evidence="9 12" key="2">
    <citation type="submission" date="2021-10" db="EMBL/GenBank/DDBJ databases">
        <title>Sequencing the mobilome of antimicrobial resistant bacterial isolates spanning a range of GC content: The potential of a sustainable low cost, low infrastructure approach for surveillance with Oxford Nanopore sequencing.</title>
        <authorList>
            <person name="Sands K."/>
        </authorList>
    </citation>
    <scope>NUCLEOTIDE SEQUENCE [LARGE SCALE GENOMIC DNA]</scope>
    <source>
        <strain evidence="9 12">MIN-202</strain>
    </source>
</reference>
<evidence type="ECO:0000313" key="11">
    <source>
        <dbReference type="Proteomes" id="UP000318231"/>
    </source>
</evidence>
<dbReference type="GO" id="GO:0042781">
    <property type="term" value="F:3'-tRNA processing endoribonuclease activity"/>
    <property type="evidence" value="ECO:0007669"/>
    <property type="project" value="TreeGrafter"/>
</dbReference>
<dbReference type="EMBL" id="CP041200">
    <property type="protein sequence ID" value="QDI65199.1"/>
    <property type="molecule type" value="Genomic_DNA"/>
</dbReference>
<evidence type="ECO:0000313" key="10">
    <source>
        <dbReference type="EMBL" id="QDI65199.1"/>
    </source>
</evidence>
<dbReference type="PANTHER" id="PTHR33992">
    <property type="entry name" value="RIBONUCLEASE P PROTEIN COMPONENT"/>
    <property type="match status" value="1"/>
</dbReference>
<proteinExistence type="inferred from homology"/>
<dbReference type="EMBL" id="JAJBIS010000001">
    <property type="protein sequence ID" value="MCF1349300.1"/>
    <property type="molecule type" value="Genomic_DNA"/>
</dbReference>
<comment type="catalytic activity">
    <reaction evidence="7">
        <text>Endonucleolytic cleavage of RNA, removing 5'-extranucleotides from tRNA precursor.</text>
        <dbReference type="EC" id="3.1.26.5"/>
    </reaction>
</comment>
<dbReference type="InterPro" id="IPR020568">
    <property type="entry name" value="Ribosomal_Su5_D2-typ_SF"/>
</dbReference>
<dbReference type="SUPFAM" id="SSF54211">
    <property type="entry name" value="Ribosomal protein S5 domain 2-like"/>
    <property type="match status" value="1"/>
</dbReference>
<comment type="subunit">
    <text evidence="7">Consists of a catalytic RNA component (M1 or rnpB) and a protein subunit.</text>
</comment>
<comment type="function">
    <text evidence="1 7">RNaseP catalyzes the removal of the 5'-leader sequence from pre-tRNA to produce the mature 5'-terminus. It can also cleave other RNA substrates such as 4.5S RNA. The protein component plays an auxiliary but essential role in vivo by binding to the 5'-leader sequence and broadening the substrate specificity of the ribozyme.</text>
</comment>
<dbReference type="HAMAP" id="MF_00227">
    <property type="entry name" value="RNase_P"/>
    <property type="match status" value="1"/>
</dbReference>
<organism evidence="10 11">
    <name type="scientific">Ureaplasma urealyticum</name>
    <name type="common">Ureaplasma urealyticum biotype 2</name>
    <dbReference type="NCBI Taxonomy" id="2130"/>
    <lineage>
        <taxon>Bacteria</taxon>
        <taxon>Bacillati</taxon>
        <taxon>Mycoplasmatota</taxon>
        <taxon>Mycoplasmoidales</taxon>
        <taxon>Mycoplasmoidaceae</taxon>
        <taxon>Ureaplasma</taxon>
    </lineage>
</organism>
<comment type="similarity">
    <text evidence="7">Belongs to the RnpA family.</text>
</comment>
<evidence type="ECO:0000256" key="1">
    <source>
        <dbReference type="ARBA" id="ARBA00002663"/>
    </source>
</evidence>
<dbReference type="InterPro" id="IPR020539">
    <property type="entry name" value="RNase_P_CS"/>
</dbReference>
<dbReference type="EC" id="3.1.26.5" evidence="7 8"/>
<dbReference type="GeneID" id="93849159"/>
<dbReference type="GO" id="GO:0000049">
    <property type="term" value="F:tRNA binding"/>
    <property type="evidence" value="ECO:0007669"/>
    <property type="project" value="UniProtKB-UniRule"/>
</dbReference>
<keyword evidence="6 7" id="KW-0694">RNA-binding</keyword>
<evidence type="ECO:0000256" key="8">
    <source>
        <dbReference type="NCBIfam" id="TIGR00188"/>
    </source>
</evidence>
<dbReference type="Proteomes" id="UP001201240">
    <property type="component" value="Unassembled WGS sequence"/>
</dbReference>
<dbReference type="NCBIfam" id="TIGR00188">
    <property type="entry name" value="rnpA"/>
    <property type="match status" value="1"/>
</dbReference>
<sequence>MANFISLKRNEDILNIIKKQQKIHSNHIVVYFCETNLKKVRLAISISKKKFKLATQRNRIRRLIKAWFIAANVLVESYDIVVLVKPSFIDGSFVLNCDNIKKILQTIISKHKQNKINK</sequence>
<dbReference type="GO" id="GO:0001682">
    <property type="term" value="P:tRNA 5'-leader removal"/>
    <property type="evidence" value="ECO:0007669"/>
    <property type="project" value="UniProtKB-UniRule"/>
</dbReference>
<dbReference type="GO" id="GO:0004526">
    <property type="term" value="F:ribonuclease P activity"/>
    <property type="evidence" value="ECO:0007669"/>
    <property type="project" value="UniProtKB-UniRule"/>
</dbReference>
<keyword evidence="3 7" id="KW-0540">Nuclease</keyword>
<name>A0AAP9ACQ9_UREUR</name>
<dbReference type="AlphaFoldDB" id="A0AAP9ACQ9"/>
<dbReference type="Proteomes" id="UP000318231">
    <property type="component" value="Chromosome"/>
</dbReference>
<gene>
    <name evidence="7 10" type="primary">rnpA</name>
    <name evidence="10" type="ORF">FJM05_03420</name>
    <name evidence="9" type="ORF">LH652_03310</name>
</gene>
<dbReference type="PROSITE" id="PS00648">
    <property type="entry name" value="RIBONUCLEASE_P"/>
    <property type="match status" value="1"/>
</dbReference>
<evidence type="ECO:0000256" key="2">
    <source>
        <dbReference type="ARBA" id="ARBA00022694"/>
    </source>
</evidence>
<evidence type="ECO:0000256" key="3">
    <source>
        <dbReference type="ARBA" id="ARBA00022722"/>
    </source>
</evidence>
<keyword evidence="2 7" id="KW-0819">tRNA processing</keyword>
<evidence type="ECO:0000313" key="9">
    <source>
        <dbReference type="EMBL" id="MCF1349300.1"/>
    </source>
</evidence>
<keyword evidence="5 7" id="KW-0378">Hydrolase</keyword>
<evidence type="ECO:0000256" key="4">
    <source>
        <dbReference type="ARBA" id="ARBA00022759"/>
    </source>
</evidence>
<dbReference type="InterPro" id="IPR000100">
    <property type="entry name" value="RNase_P"/>
</dbReference>
<protein>
    <recommendedName>
        <fullName evidence="7 8">Ribonuclease P protein component</fullName>
        <shortName evidence="7">RNase P protein</shortName>
        <shortName evidence="7">RNaseP protein</shortName>
        <ecNumber evidence="7 8">3.1.26.5</ecNumber>
    </recommendedName>
    <alternativeName>
        <fullName evidence="7">Protein C5</fullName>
    </alternativeName>
</protein>
<accession>A0AAP9ACQ9</accession>
<dbReference type="RefSeq" id="WP_004025778.1">
    <property type="nucleotide sequence ID" value="NZ_CAMXZD010000003.1"/>
</dbReference>
<evidence type="ECO:0000313" key="12">
    <source>
        <dbReference type="Proteomes" id="UP001201240"/>
    </source>
</evidence>
<dbReference type="GO" id="GO:0030677">
    <property type="term" value="C:ribonuclease P complex"/>
    <property type="evidence" value="ECO:0007669"/>
    <property type="project" value="TreeGrafter"/>
</dbReference>
<evidence type="ECO:0000256" key="7">
    <source>
        <dbReference type="HAMAP-Rule" id="MF_00227"/>
    </source>
</evidence>
<dbReference type="Pfam" id="PF00825">
    <property type="entry name" value="Ribonuclease_P"/>
    <property type="match status" value="1"/>
</dbReference>
<dbReference type="SMR" id="A0AAP9ACQ9"/>
<keyword evidence="4 7" id="KW-0255">Endonuclease</keyword>
<dbReference type="PANTHER" id="PTHR33992:SF1">
    <property type="entry name" value="RIBONUCLEASE P PROTEIN COMPONENT"/>
    <property type="match status" value="1"/>
</dbReference>
<dbReference type="Gene3D" id="3.30.230.10">
    <property type="match status" value="1"/>
</dbReference>
<evidence type="ECO:0000256" key="6">
    <source>
        <dbReference type="ARBA" id="ARBA00022884"/>
    </source>
</evidence>
<dbReference type="InterPro" id="IPR014721">
    <property type="entry name" value="Ribsml_uS5_D2-typ_fold_subgr"/>
</dbReference>